<accession>A0A7R8H7R5</accession>
<feature type="region of interest" description="Disordered" evidence="1">
    <location>
        <begin position="38"/>
        <end position="121"/>
    </location>
</feature>
<dbReference type="OrthoDB" id="6371181at2759"/>
<dbReference type="GO" id="GO:0046983">
    <property type="term" value="F:protein dimerization activity"/>
    <property type="evidence" value="ECO:0007669"/>
    <property type="project" value="InterPro"/>
</dbReference>
<feature type="compositionally biased region" description="Basic and acidic residues" evidence="1">
    <location>
        <begin position="74"/>
        <end position="83"/>
    </location>
</feature>
<feature type="compositionally biased region" description="Polar residues" evidence="1">
    <location>
        <begin position="39"/>
        <end position="64"/>
    </location>
</feature>
<dbReference type="EMBL" id="HG994582">
    <property type="protein sequence ID" value="CAF2906906.1"/>
    <property type="molecule type" value="Genomic_DNA"/>
</dbReference>
<dbReference type="PROSITE" id="PS50888">
    <property type="entry name" value="BHLH"/>
    <property type="match status" value="1"/>
</dbReference>
<protein>
    <submittedName>
        <fullName evidence="2">(salmon louse) hypothetical protein</fullName>
    </submittedName>
</protein>
<dbReference type="AlphaFoldDB" id="A0A7R8H7R5"/>
<evidence type="ECO:0000256" key="1">
    <source>
        <dbReference type="SAM" id="MobiDB-lite"/>
    </source>
</evidence>
<dbReference type="SUPFAM" id="SSF47459">
    <property type="entry name" value="HLH, helix-loop-helix DNA-binding domain"/>
    <property type="match status" value="1"/>
</dbReference>
<dbReference type="InterPro" id="IPR011598">
    <property type="entry name" value="bHLH_dom"/>
</dbReference>
<dbReference type="Gene3D" id="4.10.280.10">
    <property type="entry name" value="Helix-loop-helix DNA-binding domain"/>
    <property type="match status" value="1"/>
</dbReference>
<dbReference type="InterPro" id="IPR036638">
    <property type="entry name" value="HLH_DNA-bd_sf"/>
</dbReference>
<evidence type="ECO:0000313" key="3">
    <source>
        <dbReference type="Proteomes" id="UP000675881"/>
    </source>
</evidence>
<proteinExistence type="predicted"/>
<reference evidence="2" key="1">
    <citation type="submission" date="2021-02" db="EMBL/GenBank/DDBJ databases">
        <authorList>
            <person name="Bekaert M."/>
        </authorList>
    </citation>
    <scope>NUCLEOTIDE SEQUENCE</scope>
    <source>
        <strain evidence="2">IoA-00</strain>
    </source>
</reference>
<gene>
    <name evidence="2" type="ORF">LSAA_7997</name>
</gene>
<evidence type="ECO:0000313" key="2">
    <source>
        <dbReference type="EMBL" id="CAF2906906.1"/>
    </source>
</evidence>
<sequence>MREIVQNSIDVGGTSFPTSCRYGLNDNSSILSRMDIEHSSTLNPLQQDMSSSTSRGNHTPSLKSSVKGKRKRSAHEDPMSHRIIEKRRRDRMNNCLADLGRLIPSSYSKKEGGRVEKKRKS</sequence>
<keyword evidence="3" id="KW-1185">Reference proteome</keyword>
<dbReference type="Pfam" id="PF00010">
    <property type="entry name" value="HLH"/>
    <property type="match status" value="1"/>
</dbReference>
<organism evidence="2 3">
    <name type="scientific">Lepeophtheirus salmonis</name>
    <name type="common">Salmon louse</name>
    <name type="synonym">Caligus salmonis</name>
    <dbReference type="NCBI Taxonomy" id="72036"/>
    <lineage>
        <taxon>Eukaryota</taxon>
        <taxon>Metazoa</taxon>
        <taxon>Ecdysozoa</taxon>
        <taxon>Arthropoda</taxon>
        <taxon>Crustacea</taxon>
        <taxon>Multicrustacea</taxon>
        <taxon>Hexanauplia</taxon>
        <taxon>Copepoda</taxon>
        <taxon>Siphonostomatoida</taxon>
        <taxon>Caligidae</taxon>
        <taxon>Lepeophtheirus</taxon>
    </lineage>
</organism>
<name>A0A7R8H7R5_LEPSM</name>
<dbReference type="Proteomes" id="UP000675881">
    <property type="component" value="Chromosome 3"/>
</dbReference>